<sequence>MNYQGTNAYGNNEYPSYQDLANSKVTNTDRPDEDENASYPDYQPNFRSQETLTYTGGGYADNREPFTNDVSLPFATDDNSNGLLTRRYTILTFPRLAVMSNEQFADAHGDHQCTLYQEAEPNSHFIDTSNGGSSGLVPHQQSGVFHPGIMNADGQDDNYISAQSHLNNQNINVPDQIYIDPPPNRAFDESSAMYQPDYMLPSHGPIPSNDPIYYIGQATKPINPAVTEGSLASPEVNKWQSDTADTNVSRPLNEQPVPITGLEPQIPMNEQQRRLIRLYGKDSEPGSEVRPNDIFPCDTVFIHDEEIPPLFPNGLQDAVDYETVCVTRNLEANVDGEIRTYTMLQAIYDTGKTQRPEVTSFDSFPTPNVKSWMVPIGLLSAALNSLPTESTDKERESGFLIGSLTSRGQFSRIESREWSKLSADQVYLSLCLQPNLEMTISHPRGEISEIPANNRTLEQENAWRVYYQSQFVRFLEGSCCGRLATENTRGTMCMEHGQVRRRRRSKAELDRRRHLRLGDCESEQNDSHSSALVSMENES</sequence>
<gene>
    <name evidence="2" type="ORF">IL334_006585</name>
</gene>
<feature type="region of interest" description="Disordered" evidence="1">
    <location>
        <begin position="240"/>
        <end position="262"/>
    </location>
</feature>
<keyword evidence="3" id="KW-1185">Reference proteome</keyword>
<name>A0ABZ1D6C6_9TREE</name>
<feature type="compositionally biased region" description="Polar residues" evidence="1">
    <location>
        <begin position="45"/>
        <end position="54"/>
    </location>
</feature>
<protein>
    <submittedName>
        <fullName evidence="2">Uncharacterized protein</fullName>
    </submittedName>
</protein>
<evidence type="ECO:0000256" key="1">
    <source>
        <dbReference type="SAM" id="MobiDB-lite"/>
    </source>
</evidence>
<feature type="region of interest" description="Disordered" evidence="1">
    <location>
        <begin position="23"/>
        <end position="60"/>
    </location>
</feature>
<accession>A0ABZ1D6C6</accession>
<dbReference type="GeneID" id="87958715"/>
<dbReference type="RefSeq" id="XP_062794335.1">
    <property type="nucleotide sequence ID" value="XM_062938284.1"/>
</dbReference>
<dbReference type="Proteomes" id="UP001329825">
    <property type="component" value="Chromosome 9"/>
</dbReference>
<organism evidence="2 3">
    <name type="scientific">Kwoniella shivajii</name>
    <dbReference type="NCBI Taxonomy" id="564305"/>
    <lineage>
        <taxon>Eukaryota</taxon>
        <taxon>Fungi</taxon>
        <taxon>Dikarya</taxon>
        <taxon>Basidiomycota</taxon>
        <taxon>Agaricomycotina</taxon>
        <taxon>Tremellomycetes</taxon>
        <taxon>Tremellales</taxon>
        <taxon>Cryptococcaceae</taxon>
        <taxon>Kwoniella</taxon>
    </lineage>
</organism>
<feature type="compositionally biased region" description="Polar residues" evidence="1">
    <location>
        <begin position="240"/>
        <end position="252"/>
    </location>
</feature>
<proteinExistence type="predicted"/>
<reference evidence="2 3" key="1">
    <citation type="submission" date="2024-01" db="EMBL/GenBank/DDBJ databases">
        <title>Comparative genomics of Cryptococcus and Kwoniella reveals pathogenesis evolution and contrasting modes of karyotype evolution via chromosome fusion or intercentromeric recombination.</title>
        <authorList>
            <person name="Coelho M.A."/>
            <person name="David-Palma M."/>
            <person name="Shea T."/>
            <person name="Bowers K."/>
            <person name="McGinley-Smith S."/>
            <person name="Mohammad A.W."/>
            <person name="Gnirke A."/>
            <person name="Yurkov A.M."/>
            <person name="Nowrousian M."/>
            <person name="Sun S."/>
            <person name="Cuomo C.A."/>
            <person name="Heitman J."/>
        </authorList>
    </citation>
    <scope>NUCLEOTIDE SEQUENCE [LARGE SCALE GENOMIC DNA]</scope>
    <source>
        <strain evidence="2">CBS 11374</strain>
    </source>
</reference>
<dbReference type="EMBL" id="CP141889">
    <property type="protein sequence ID" value="WRT69596.1"/>
    <property type="molecule type" value="Genomic_DNA"/>
</dbReference>
<feature type="region of interest" description="Disordered" evidence="1">
    <location>
        <begin position="515"/>
        <end position="539"/>
    </location>
</feature>
<evidence type="ECO:0000313" key="3">
    <source>
        <dbReference type="Proteomes" id="UP001329825"/>
    </source>
</evidence>
<evidence type="ECO:0000313" key="2">
    <source>
        <dbReference type="EMBL" id="WRT69596.1"/>
    </source>
</evidence>